<evidence type="ECO:0000256" key="1">
    <source>
        <dbReference type="SAM" id="Phobius"/>
    </source>
</evidence>
<comment type="caution">
    <text evidence="2">The sequence shown here is derived from an EMBL/GenBank/DDBJ whole genome shotgun (WGS) entry which is preliminary data.</text>
</comment>
<accession>A0AAI9XAN3</accession>
<gene>
    <name evidence="2" type="ORF">VN97_g3611</name>
</gene>
<name>A0AAI9XAN3_PENTH</name>
<proteinExistence type="predicted"/>
<reference evidence="2" key="1">
    <citation type="submission" date="2015-06" db="EMBL/GenBank/DDBJ databases">
        <authorList>
            <person name="Nguyen H."/>
        </authorList>
    </citation>
    <scope>NUCLEOTIDE SEQUENCE</scope>
    <source>
        <strain evidence="2">DAOM 180753</strain>
    </source>
</reference>
<organism evidence="2 3">
    <name type="scientific">Penicillium thymicola</name>
    <dbReference type="NCBI Taxonomy" id="293382"/>
    <lineage>
        <taxon>Eukaryota</taxon>
        <taxon>Fungi</taxon>
        <taxon>Dikarya</taxon>
        <taxon>Ascomycota</taxon>
        <taxon>Pezizomycotina</taxon>
        <taxon>Eurotiomycetes</taxon>
        <taxon>Eurotiomycetidae</taxon>
        <taxon>Eurotiales</taxon>
        <taxon>Aspergillaceae</taxon>
        <taxon>Penicillium</taxon>
    </lineage>
</organism>
<keyword evidence="1" id="KW-1133">Transmembrane helix</keyword>
<dbReference type="AlphaFoldDB" id="A0AAI9XAN3"/>
<protein>
    <submittedName>
        <fullName evidence="2">Uncharacterized protein</fullName>
    </submittedName>
</protein>
<keyword evidence="1" id="KW-0812">Transmembrane</keyword>
<evidence type="ECO:0000313" key="2">
    <source>
        <dbReference type="EMBL" id="KAJ9489644.1"/>
    </source>
</evidence>
<keyword evidence="1" id="KW-0472">Membrane</keyword>
<dbReference type="Proteomes" id="UP001227192">
    <property type="component" value="Unassembled WGS sequence"/>
</dbReference>
<feature type="transmembrane region" description="Helical" evidence="1">
    <location>
        <begin position="20"/>
        <end position="41"/>
    </location>
</feature>
<sequence>MNDDIRSMHGGAQHGLRISAFWLLGFGLDLIYPCVCLIWKVPRCVQVPNRKLPGNKLPRTRMSSLPLHSLPLHQPPLPSLIFQSAISHLPISQFSQLLLSQPPCWTGPSLSLLAMALPIECSGARARAHGRPECSFWYGIEDKSINFLAVMRPSRGLSGKGIGSEMTALTGRPVG</sequence>
<evidence type="ECO:0000313" key="3">
    <source>
        <dbReference type="Proteomes" id="UP001227192"/>
    </source>
</evidence>
<keyword evidence="3" id="KW-1185">Reference proteome</keyword>
<dbReference type="EMBL" id="LACB01000078">
    <property type="protein sequence ID" value="KAJ9489644.1"/>
    <property type="molecule type" value="Genomic_DNA"/>
</dbReference>
<reference evidence="2" key="2">
    <citation type="journal article" date="2016" name="Fungal Biol.">
        <title>Ochratoxin A production by Penicillium thymicola.</title>
        <authorList>
            <person name="Nguyen H.D.T."/>
            <person name="McMullin D.R."/>
            <person name="Ponomareva E."/>
            <person name="Riley R."/>
            <person name="Pomraning K.R."/>
            <person name="Baker S.E."/>
            <person name="Seifert K.A."/>
        </authorList>
    </citation>
    <scope>NUCLEOTIDE SEQUENCE</scope>
    <source>
        <strain evidence="2">DAOM 180753</strain>
    </source>
</reference>